<evidence type="ECO:0000313" key="2">
    <source>
        <dbReference type="EMBL" id="CAE7448556.1"/>
    </source>
</evidence>
<name>A0A812RRB5_9DINO</name>
<evidence type="ECO:0000256" key="1">
    <source>
        <dbReference type="SAM" id="MobiDB-lite"/>
    </source>
</evidence>
<dbReference type="AlphaFoldDB" id="A0A812RRB5"/>
<feature type="compositionally biased region" description="Basic and acidic residues" evidence="1">
    <location>
        <begin position="123"/>
        <end position="141"/>
    </location>
</feature>
<keyword evidence="3" id="KW-1185">Reference proteome</keyword>
<evidence type="ECO:0000313" key="3">
    <source>
        <dbReference type="Proteomes" id="UP000604046"/>
    </source>
</evidence>
<gene>
    <name evidence="2" type="ORF">SNAT2548_LOCUS24498</name>
</gene>
<accession>A0A812RRB5</accession>
<reference evidence="2" key="1">
    <citation type="submission" date="2021-02" db="EMBL/GenBank/DDBJ databases">
        <authorList>
            <person name="Dougan E. K."/>
            <person name="Rhodes N."/>
            <person name="Thang M."/>
            <person name="Chan C."/>
        </authorList>
    </citation>
    <scope>NUCLEOTIDE SEQUENCE</scope>
</reference>
<organism evidence="2 3">
    <name type="scientific">Symbiodinium natans</name>
    <dbReference type="NCBI Taxonomy" id="878477"/>
    <lineage>
        <taxon>Eukaryota</taxon>
        <taxon>Sar</taxon>
        <taxon>Alveolata</taxon>
        <taxon>Dinophyceae</taxon>
        <taxon>Suessiales</taxon>
        <taxon>Symbiodiniaceae</taxon>
        <taxon>Symbiodinium</taxon>
    </lineage>
</organism>
<dbReference type="Proteomes" id="UP000604046">
    <property type="component" value="Unassembled WGS sequence"/>
</dbReference>
<sequence>MWPATEVCASLVEAVEVPAGGVALQLRWFRGLAVIMAASTHIVLSSACRSPDFLKRSTQPGSSTLSADASLDWQFPALPGDGRAFASPREWAAEKSLREESGDCVLLWESPPAKDSAGSQRSKTFESSRDTLTESDARSSS</sequence>
<feature type="region of interest" description="Disordered" evidence="1">
    <location>
        <begin position="108"/>
        <end position="141"/>
    </location>
</feature>
<dbReference type="EMBL" id="CAJNDS010002359">
    <property type="protein sequence ID" value="CAE7448556.1"/>
    <property type="molecule type" value="Genomic_DNA"/>
</dbReference>
<comment type="caution">
    <text evidence="2">The sequence shown here is derived from an EMBL/GenBank/DDBJ whole genome shotgun (WGS) entry which is preliminary data.</text>
</comment>
<protein>
    <submittedName>
        <fullName evidence="2">Uncharacterized protein</fullName>
    </submittedName>
</protein>
<proteinExistence type="predicted"/>